<dbReference type="PROSITE" id="PS00092">
    <property type="entry name" value="N6_MTASE"/>
    <property type="match status" value="1"/>
</dbReference>
<dbReference type="InterPro" id="IPR002052">
    <property type="entry name" value="DNA_methylase_N6_adenine_CS"/>
</dbReference>
<evidence type="ECO:0000256" key="5">
    <source>
        <dbReference type="ARBA" id="ARBA00047942"/>
    </source>
</evidence>
<evidence type="ECO:0000256" key="2">
    <source>
        <dbReference type="ARBA" id="ARBA00022603"/>
    </source>
</evidence>
<gene>
    <name evidence="8" type="ORF">EDC27_0155</name>
</gene>
<sequence>MSLDHLRNVRGFFSDYYLGTVFARGTGRGRRRRLSDRETDALYSRFRRIYQRAEGRAADAAQCRERLARPLLRDVLGFHLGEGEKRVHGLFASAEAEAAGEKPLLLCYCGEFGEDLDGSRGAAQPVRDVESALARLDLRHGILITGERLRLVRAPGDGPRGAYLEVDLAGLAEEDDPESFAAFVRLLSVNSFKPNAGGKAPIEEIEREARAHAEKVSDDLKEAVFSSAESLVAGILADAVAGGRITSPLELTEAELLVYRDAALLGLYRILFILYAEARDPRLQEHRLYQEAYSASGLIDELLRDPTRAWPENRATLWQRLRALFSIYDQGLPPITPWENIPPRGSDFFSAETPEGKLLDKARLPDKAVARLMLDLATTVPRRGVGRERVSFRELDIENLGAVYEGLLEYEPRIARATTLEVKVQGRTYALAPEEVVRLCREKKLRLTGNKELVANTPAASLHVEAAVDEEEVEEAWAETADNEPDESAPTEGEESGDEGEVLRQGATARVLRRLERGDFYFVPGPERKGSGSFYTPRPLVQDLVRHALGPVVEGKTAAEIERLRVLDPACGSAHFLVEAMRYLGQALHRAIVKEHGTKAPPAFESRAGRGWDIDWEVPDEEARAANSEARAWCKRRIAERCLFGVDLNPTAVMLARVALWIESVAGDRPLTYFEHHIRCGNSLLGTWMGRLEEPPLPRPRQRSVSQSGQLGLFQHRVREAVGKAASLRRTIDEARPEDLMREGVEPESIEEHKYKELLRQQAEKTLAAAKLLFDLRSASAFVPEIWREWSRLCSLVDSPEELRCYAESRPWWREFVSVCERERFFHWELEFPEVFVDVERPGFDAILGNPPWDKIKPDRKEFYGCQDILIRAFVGGELDRRIAELNAAHTGLKEAFGAYTERIKTLAACLKKGGDYHFQDWEVDGRSTGGDPDAFKFFVERAWQLVREGGRVGFVVPSAIYNNEGCTGLRHLLLEEATVERFYAFENRRKIFPIDSRYKFVSLVFRKGRPQADGFDAAFMRHDLAELQATARHREPGHEKVLPGPAPWIVPVRWRELERLSPGTLAFLEYRSPRDREILLKMYGYDADGSPVNPRPLLGDQGPGTWNARFYTEFHMTNDRDLWTDLKTGKLYNPRQILGPITGTTDRPPYYDPAAWPEIRERMAEAGFWPLYEGKHIEQFLVDIKPIERWVSLAACQRKYGKPPDPGPKLVFRDIARNTDERTCIAAVLPLRSCFGHTLSGIKVSAAVESVCAVLNSFVFDFALRFRTAGTHLSFTYLARMPLVVIPEEVSPPTFLALSGLVEHVLDMQQRWVAMFRANRAVAEAYNLAPDDFAYILSTFPVFARKRGAFYAYLQERVQEWKQEVESAKVYALPTTTLALAAERQGAFVADTPGQPAARKAFQQAVVFSWAVDRLHSPGYPVSRFRVQKMLYLIESATKTGLFMDFRKLAAGPYDPWLRYKGPEDIALREKNWLVAHDPTHFEPGPNIQEALGYAPRYIDTNLAELVLEKFRTFKDETLERWTTVHLAAMELWRGDKSMTPEAVLAYIRSVPEWKTKLSREAFAPDRIADALEGLRKLGLLPREGRDKQ</sequence>
<evidence type="ECO:0000256" key="3">
    <source>
        <dbReference type="ARBA" id="ARBA00022679"/>
    </source>
</evidence>
<evidence type="ECO:0000256" key="1">
    <source>
        <dbReference type="ARBA" id="ARBA00011900"/>
    </source>
</evidence>
<organism evidence="8 9">
    <name type="scientific">Desulfosoma caldarium</name>
    <dbReference type="NCBI Taxonomy" id="610254"/>
    <lineage>
        <taxon>Bacteria</taxon>
        <taxon>Pseudomonadati</taxon>
        <taxon>Thermodesulfobacteriota</taxon>
        <taxon>Syntrophobacteria</taxon>
        <taxon>Syntrophobacterales</taxon>
        <taxon>Syntrophobacteraceae</taxon>
        <taxon>Desulfosoma</taxon>
    </lineage>
</organism>
<dbReference type="SUPFAM" id="SSF53335">
    <property type="entry name" value="S-adenosyl-L-methionine-dependent methyltransferases"/>
    <property type="match status" value="1"/>
</dbReference>
<proteinExistence type="predicted"/>
<dbReference type="GO" id="GO:0009007">
    <property type="term" value="F:site-specific DNA-methyltransferase (adenine-specific) activity"/>
    <property type="evidence" value="ECO:0007669"/>
    <property type="project" value="UniProtKB-EC"/>
</dbReference>
<keyword evidence="9" id="KW-1185">Reference proteome</keyword>
<keyword evidence="4" id="KW-0949">S-adenosyl-L-methionine</keyword>
<reference evidence="8 9" key="1">
    <citation type="submission" date="2018-11" db="EMBL/GenBank/DDBJ databases">
        <title>Genomic Encyclopedia of Type Strains, Phase IV (KMG-IV): sequencing the most valuable type-strain genomes for metagenomic binning, comparative biology and taxonomic classification.</title>
        <authorList>
            <person name="Goeker M."/>
        </authorList>
    </citation>
    <scope>NUCLEOTIDE SEQUENCE [LARGE SCALE GENOMIC DNA]</scope>
    <source>
        <strain evidence="8 9">DSM 22027</strain>
    </source>
</reference>
<feature type="domain" description="Type II methyltransferase M.TaqI-like" evidence="7">
    <location>
        <begin position="642"/>
        <end position="860"/>
    </location>
</feature>
<dbReference type="PANTHER" id="PTHR33841:SF1">
    <property type="entry name" value="DNA METHYLTRANSFERASE A"/>
    <property type="match status" value="1"/>
</dbReference>
<keyword evidence="3" id="KW-0808">Transferase</keyword>
<dbReference type="InterPro" id="IPR050953">
    <property type="entry name" value="N4_N6_ade-DNA_methylase"/>
</dbReference>
<dbReference type="InterPro" id="IPR011639">
    <property type="entry name" value="MethylTrfase_TaqI-like_dom"/>
</dbReference>
<dbReference type="GO" id="GO:0032259">
    <property type="term" value="P:methylation"/>
    <property type="evidence" value="ECO:0007669"/>
    <property type="project" value="UniProtKB-KW"/>
</dbReference>
<dbReference type="EMBL" id="RJVA01000009">
    <property type="protein sequence ID" value="ROR02913.1"/>
    <property type="molecule type" value="Genomic_DNA"/>
</dbReference>
<dbReference type="GO" id="GO:0003676">
    <property type="term" value="F:nucleic acid binding"/>
    <property type="evidence" value="ECO:0007669"/>
    <property type="project" value="InterPro"/>
</dbReference>
<dbReference type="InterPro" id="IPR029063">
    <property type="entry name" value="SAM-dependent_MTases_sf"/>
</dbReference>
<feature type="domain" description="Type II methyltransferase M.TaqI-like" evidence="7">
    <location>
        <begin position="927"/>
        <end position="993"/>
    </location>
</feature>
<keyword evidence="2 8" id="KW-0489">Methyltransferase</keyword>
<dbReference type="GO" id="GO:0006304">
    <property type="term" value="P:DNA modification"/>
    <property type="evidence" value="ECO:0007669"/>
    <property type="project" value="InterPro"/>
</dbReference>
<dbReference type="Pfam" id="PF07669">
    <property type="entry name" value="Eco57I"/>
    <property type="match status" value="2"/>
</dbReference>
<dbReference type="OrthoDB" id="9761012at2"/>
<dbReference type="RefSeq" id="WP_123288713.1">
    <property type="nucleotide sequence ID" value="NZ_RJVA01000009.1"/>
</dbReference>
<dbReference type="Proteomes" id="UP000276223">
    <property type="component" value="Unassembled WGS sequence"/>
</dbReference>
<evidence type="ECO:0000313" key="9">
    <source>
        <dbReference type="Proteomes" id="UP000276223"/>
    </source>
</evidence>
<dbReference type="EC" id="2.1.1.72" evidence="1"/>
<dbReference type="PANTHER" id="PTHR33841">
    <property type="entry name" value="DNA METHYLTRANSFERASE YEEA-RELATED"/>
    <property type="match status" value="1"/>
</dbReference>
<evidence type="ECO:0000256" key="6">
    <source>
        <dbReference type="SAM" id="MobiDB-lite"/>
    </source>
</evidence>
<dbReference type="Gene3D" id="3.40.50.150">
    <property type="entry name" value="Vaccinia Virus protein VP39"/>
    <property type="match status" value="2"/>
</dbReference>
<dbReference type="PRINTS" id="PR00507">
    <property type="entry name" value="N12N6MTFRASE"/>
</dbReference>
<protein>
    <recommendedName>
        <fullName evidence="1">site-specific DNA-methyltransferase (adenine-specific)</fullName>
        <ecNumber evidence="1">2.1.1.72</ecNumber>
    </recommendedName>
</protein>
<evidence type="ECO:0000256" key="4">
    <source>
        <dbReference type="ARBA" id="ARBA00022691"/>
    </source>
</evidence>
<comment type="caution">
    <text evidence="8">The sequence shown here is derived from an EMBL/GenBank/DDBJ whole genome shotgun (WGS) entry which is preliminary data.</text>
</comment>
<feature type="region of interest" description="Disordered" evidence="6">
    <location>
        <begin position="474"/>
        <end position="504"/>
    </location>
</feature>
<feature type="compositionally biased region" description="Acidic residues" evidence="6">
    <location>
        <begin position="474"/>
        <end position="500"/>
    </location>
</feature>
<comment type="catalytic activity">
    <reaction evidence="5">
        <text>a 2'-deoxyadenosine in DNA + S-adenosyl-L-methionine = an N(6)-methyl-2'-deoxyadenosine in DNA + S-adenosyl-L-homocysteine + H(+)</text>
        <dbReference type="Rhea" id="RHEA:15197"/>
        <dbReference type="Rhea" id="RHEA-COMP:12418"/>
        <dbReference type="Rhea" id="RHEA-COMP:12419"/>
        <dbReference type="ChEBI" id="CHEBI:15378"/>
        <dbReference type="ChEBI" id="CHEBI:57856"/>
        <dbReference type="ChEBI" id="CHEBI:59789"/>
        <dbReference type="ChEBI" id="CHEBI:90615"/>
        <dbReference type="ChEBI" id="CHEBI:90616"/>
        <dbReference type="EC" id="2.1.1.72"/>
    </reaction>
</comment>
<accession>A0A3N1VJD5</accession>
<name>A0A3N1VJD5_9BACT</name>
<evidence type="ECO:0000259" key="7">
    <source>
        <dbReference type="Pfam" id="PF07669"/>
    </source>
</evidence>
<evidence type="ECO:0000313" key="8">
    <source>
        <dbReference type="EMBL" id="ROR02913.1"/>
    </source>
</evidence>